<gene>
    <name evidence="7" type="ORF">R1523_34945</name>
</gene>
<protein>
    <submittedName>
        <fullName evidence="7">Beta-eliminating lyase-related protein</fullName>
    </submittedName>
</protein>
<dbReference type="Gene3D" id="3.40.640.10">
    <property type="entry name" value="Type I PLP-dependent aspartate aminotransferase-like (Major domain)"/>
    <property type="match status" value="1"/>
</dbReference>
<evidence type="ECO:0000256" key="1">
    <source>
        <dbReference type="ARBA" id="ARBA00010671"/>
    </source>
</evidence>
<evidence type="ECO:0000259" key="6">
    <source>
        <dbReference type="Pfam" id="PF03711"/>
    </source>
</evidence>
<feature type="domain" description="Orn/Lys/Arg decarboxylase C-terminal" evidence="6">
    <location>
        <begin position="818"/>
        <end position="862"/>
    </location>
</feature>
<dbReference type="SUPFAM" id="SSF53383">
    <property type="entry name" value="PLP-dependent transferases"/>
    <property type="match status" value="1"/>
</dbReference>
<evidence type="ECO:0000256" key="3">
    <source>
        <dbReference type="ARBA" id="ARBA00022898"/>
    </source>
</evidence>
<dbReference type="InterPro" id="IPR008286">
    <property type="entry name" value="Prn/Lys/Arg_de-COase_C"/>
</dbReference>
<sequence length="889" mass="99598">MATSTPETSLNNCLSISELRCDNWKSLEDNLGRLSTISADHADFTAANRQVTCAIETLSSLETYFASPGARAFAKLKGLIQSKELVGAHLQARRFRKKVASLAHRERYSEVLFVGNMSTSEEKARRRWLKRNTGIGDFAFDAVFVQTCEDALNAVSVNPMIQAAVIHDDFAFRSQDCHLDTLHSVLDELDVLFEATSESERGPLLGREIAKLRPEVDLHLVAGSNVEDIAARMGETFERAFYPEADCDELYPSIMRGVARRYNADWFNGVKGHAERPISNFHALTASRGKSIMNSNWIRDRAQFYGPTLFKAETSATSGGLDSLLEPRGPLKIAQEKAARAFGAKRTFFCTNGTSGANNIVLQALVKRGDVVIADRNNHTSVHRGLMRAGARVDYLDAYPLNDYSMYGAVPVEELKRKLLDHKHAGTLARVRLLILTNSTFDGIVCDPKRVMKECLAIAPHLAFLWDEAWFAFAYFNPTYRQRTAMGAAAELEAMFQDPDYAASYKAFSAEFGADAWADDERILNTRLLADPSKARLRVYATQSTHKKLTALRQGSMIHIRDQDFNEKAFGDAYKTHTTTSPNYQILATLDLSRSQMELEGYKRVQHQRERAMSLRQQVSGDPLLSKYFRVLGVGDLVPAEYRESNAESYFDDKSGWRNFEKSWRTDEFVLDPTHITLETSATGWSGDTLKKHLMDKCDVQINKTTRNTILAMTTIGTTRSDVANFIQVLRKIALDCEERARNFSKIERSIHDDKVRSLALQQPLPPFSSFHPAFRPNMETEDGDMGQANDLAMEDDNCEYLQPADAERAISGGRVVVSASLVVPYPPGSPILVPGQVIDIPSLKYLRALDVREIHGFEHELGLWIFREETLSKVLSARKSTPEHGGES</sequence>
<dbReference type="Proteomes" id="UP001187203">
    <property type="component" value="Unassembled WGS sequence"/>
</dbReference>
<dbReference type="InterPro" id="IPR000310">
    <property type="entry name" value="Orn/Lys/Arg_deCO2ase_major_dom"/>
</dbReference>
<proteinExistence type="inferred from homology"/>
<dbReference type="Pfam" id="PF01276">
    <property type="entry name" value="OKR_DC_1"/>
    <property type="match status" value="2"/>
</dbReference>
<dbReference type="RefSeq" id="WP_197496433.1">
    <property type="nucleotide sequence ID" value="NZ_JAWJWH010000040.1"/>
</dbReference>
<reference evidence="8" key="1">
    <citation type="journal article" date="2023" name="Int. J. Mol. Sci.">
        <title>Genomic and Metabolic Characterization of Plant Growth-Promoting Rhizobacteria Isolated from Nodules of Clovers Grown in Non-Farmed Soil.</title>
        <authorList>
            <person name="Wojcik M."/>
            <person name="Koper P."/>
            <person name="Zebracki K."/>
            <person name="Marczak M."/>
            <person name="Mazur A."/>
        </authorList>
    </citation>
    <scope>NUCLEOTIDE SEQUENCE [LARGE SCALE GENOMIC DNA]</scope>
    <source>
        <strain evidence="8">KB12</strain>
    </source>
</reference>
<evidence type="ECO:0000256" key="2">
    <source>
        <dbReference type="ARBA" id="ARBA00022793"/>
    </source>
</evidence>
<dbReference type="PANTHER" id="PTHR45229:SF3">
    <property type="entry name" value="BIODEGRADATIVE ARGININE DECARBOXYLASE"/>
    <property type="match status" value="1"/>
</dbReference>
<dbReference type="InterPro" id="IPR011193">
    <property type="entry name" value="Orn/lys/arg_de-COase"/>
</dbReference>
<feature type="domain" description="Orn/Lys/Arg decarboxylases family 1 pyridoxal-P attachment site" evidence="5">
    <location>
        <begin position="528"/>
        <end position="721"/>
    </location>
</feature>
<comment type="caution">
    <text evidence="7">The sequence shown here is derived from an EMBL/GenBank/DDBJ whole genome shotgun (WGS) entry which is preliminary data.</text>
</comment>
<dbReference type="InterPro" id="IPR015421">
    <property type="entry name" value="PyrdxlP-dep_Trfase_major"/>
</dbReference>
<evidence type="ECO:0000256" key="4">
    <source>
        <dbReference type="ARBA" id="ARBA00023239"/>
    </source>
</evidence>
<keyword evidence="4 7" id="KW-0456">Lyase</keyword>
<evidence type="ECO:0000259" key="5">
    <source>
        <dbReference type="Pfam" id="PF01276"/>
    </source>
</evidence>
<accession>A0ABU3YXR1</accession>
<keyword evidence="3" id="KW-0663">Pyridoxal phosphate</keyword>
<feature type="domain" description="Orn/Lys/Arg decarboxylases family 1 pyridoxal-P attachment site" evidence="5">
    <location>
        <begin position="267"/>
        <end position="489"/>
    </location>
</feature>
<organism evidence="7 8">
    <name type="scientific">Rhizobium brockwellii</name>
    <dbReference type="NCBI Taxonomy" id="3019932"/>
    <lineage>
        <taxon>Bacteria</taxon>
        <taxon>Pseudomonadati</taxon>
        <taxon>Pseudomonadota</taxon>
        <taxon>Alphaproteobacteria</taxon>
        <taxon>Hyphomicrobiales</taxon>
        <taxon>Rhizobiaceae</taxon>
        <taxon>Rhizobium/Agrobacterium group</taxon>
        <taxon>Rhizobium</taxon>
    </lineage>
</organism>
<name>A0ABU3YXR1_9HYPH</name>
<dbReference type="InterPro" id="IPR015424">
    <property type="entry name" value="PyrdxlP-dep_Trfase"/>
</dbReference>
<comment type="similarity">
    <text evidence="1">Belongs to the Orn/Lys/Arg decarboxylase class-I family.</text>
</comment>
<keyword evidence="2" id="KW-0210">Decarboxylase</keyword>
<dbReference type="PANTHER" id="PTHR45229">
    <property type="entry name" value="CONSTITUTIVE ORNITHINE DECARBOXYLASE"/>
    <property type="match status" value="1"/>
</dbReference>
<dbReference type="GO" id="GO:0016829">
    <property type="term" value="F:lyase activity"/>
    <property type="evidence" value="ECO:0007669"/>
    <property type="project" value="UniProtKB-KW"/>
</dbReference>
<dbReference type="EMBL" id="JAWJWI010000039">
    <property type="protein sequence ID" value="MDV4190652.1"/>
    <property type="molecule type" value="Genomic_DNA"/>
</dbReference>
<evidence type="ECO:0000313" key="7">
    <source>
        <dbReference type="EMBL" id="MDV4190652.1"/>
    </source>
</evidence>
<dbReference type="Gene3D" id="3.90.100.10">
    <property type="entry name" value="Orn/Lys/Arg decarboxylase, C-terminal domain"/>
    <property type="match status" value="1"/>
</dbReference>
<keyword evidence="8" id="KW-1185">Reference proteome</keyword>
<evidence type="ECO:0000313" key="8">
    <source>
        <dbReference type="Proteomes" id="UP001187203"/>
    </source>
</evidence>
<dbReference type="Pfam" id="PF03711">
    <property type="entry name" value="OKR_DC_1_C"/>
    <property type="match status" value="1"/>
</dbReference>